<sequence>MNNKQIIIICFVLVFVSLIVINEKAVESSNETSQNVHFEKIEINGDDGVNLQRFDSITKYDIVTVDPVAFMKDADSGKITIQLSGKEYKLELEPGILMNEGSKPEIYIYNGNVVGYSKSKARFTASEAGVIGWVDFGGILNIKYIIEQAGEIRRNGEKMEVDVVYRNVDVDSSGTPPSSDDQVYD</sequence>
<comment type="caution">
    <text evidence="2">The sequence shown here is derived from an EMBL/GenBank/DDBJ whole genome shotgun (WGS) entry which is preliminary data.</text>
</comment>
<dbReference type="AlphaFoldDB" id="A0A7Z7B1B7"/>
<evidence type="ECO:0000313" key="3">
    <source>
        <dbReference type="Proteomes" id="UP000199259"/>
    </source>
</evidence>
<gene>
    <name evidence="2" type="ORF">SAMN04488589_2696</name>
</gene>
<accession>A0A7Z7B1B7</accession>
<keyword evidence="3" id="KW-1185">Reference proteome</keyword>
<keyword evidence="1" id="KW-1133">Transmembrane helix</keyword>
<dbReference type="RefSeq" id="WP_091710965.1">
    <property type="nucleotide sequence ID" value="NZ_FNCA01000012.1"/>
</dbReference>
<dbReference type="Proteomes" id="UP000199259">
    <property type="component" value="Unassembled WGS sequence"/>
</dbReference>
<organism evidence="2 3">
    <name type="scientific">Methanolobus vulcani</name>
    <dbReference type="NCBI Taxonomy" id="38026"/>
    <lineage>
        <taxon>Archaea</taxon>
        <taxon>Methanobacteriati</taxon>
        <taxon>Methanobacteriota</taxon>
        <taxon>Stenosarchaea group</taxon>
        <taxon>Methanomicrobia</taxon>
        <taxon>Methanosarcinales</taxon>
        <taxon>Methanosarcinaceae</taxon>
        <taxon>Methanolobus</taxon>
    </lineage>
</organism>
<evidence type="ECO:0000313" key="2">
    <source>
        <dbReference type="EMBL" id="SDG32264.1"/>
    </source>
</evidence>
<dbReference type="EMBL" id="FNCA01000012">
    <property type="protein sequence ID" value="SDG32264.1"/>
    <property type="molecule type" value="Genomic_DNA"/>
</dbReference>
<dbReference type="OrthoDB" id="139897at2157"/>
<name>A0A7Z7B1B7_9EURY</name>
<protein>
    <submittedName>
        <fullName evidence="2">Uncharacterized protein</fullName>
    </submittedName>
</protein>
<proteinExistence type="predicted"/>
<reference evidence="2 3" key="1">
    <citation type="submission" date="2016-10" db="EMBL/GenBank/DDBJ databases">
        <authorList>
            <person name="Varghese N."/>
            <person name="Submissions S."/>
        </authorList>
    </citation>
    <scope>NUCLEOTIDE SEQUENCE [LARGE SCALE GENOMIC DNA]</scope>
    <source>
        <strain evidence="2 3">PL 12/M</strain>
    </source>
</reference>
<keyword evidence="1" id="KW-0472">Membrane</keyword>
<evidence type="ECO:0000256" key="1">
    <source>
        <dbReference type="SAM" id="Phobius"/>
    </source>
</evidence>
<keyword evidence="1" id="KW-0812">Transmembrane</keyword>
<feature type="transmembrane region" description="Helical" evidence="1">
    <location>
        <begin position="6"/>
        <end position="22"/>
    </location>
</feature>